<name>A0A6L8W7Y9_9PROT</name>
<dbReference type="PANTHER" id="PTHR30136">
    <property type="entry name" value="HELIX-TURN-HELIX TRANSCRIPTIONAL REGULATOR, ICLR FAMILY"/>
    <property type="match status" value="1"/>
</dbReference>
<dbReference type="PROSITE" id="PS51078">
    <property type="entry name" value="ICLR_ED"/>
    <property type="match status" value="1"/>
</dbReference>
<dbReference type="Pfam" id="PF09339">
    <property type="entry name" value="HTH_IclR"/>
    <property type="match status" value="1"/>
</dbReference>
<evidence type="ECO:0000256" key="3">
    <source>
        <dbReference type="ARBA" id="ARBA00023163"/>
    </source>
</evidence>
<dbReference type="AlphaFoldDB" id="A0A6L8W7Y9"/>
<dbReference type="GO" id="GO:0045892">
    <property type="term" value="P:negative regulation of DNA-templated transcription"/>
    <property type="evidence" value="ECO:0007669"/>
    <property type="project" value="TreeGrafter"/>
</dbReference>
<evidence type="ECO:0000256" key="1">
    <source>
        <dbReference type="ARBA" id="ARBA00023015"/>
    </source>
</evidence>
<evidence type="ECO:0000259" key="5">
    <source>
        <dbReference type="PROSITE" id="PS51078"/>
    </source>
</evidence>
<gene>
    <name evidence="6" type="ORF">GQE98_08400</name>
</gene>
<dbReference type="EMBL" id="WTUW01000002">
    <property type="protein sequence ID" value="MZR30653.1"/>
    <property type="molecule type" value="Genomic_DNA"/>
</dbReference>
<keyword evidence="2" id="KW-0238">DNA-binding</keyword>
<reference evidence="6 7" key="1">
    <citation type="submission" date="2019-12" db="EMBL/GenBank/DDBJ databases">
        <title>Snethiella sp. nov. sp. isolated from sea sand.</title>
        <authorList>
            <person name="Kim J."/>
            <person name="Jeong S.E."/>
            <person name="Jung H.S."/>
            <person name="Jeon C.O."/>
        </authorList>
    </citation>
    <scope>NUCLEOTIDE SEQUENCE [LARGE SCALE GENOMIC DNA]</scope>
    <source>
        <strain evidence="6 7">DP05</strain>
    </source>
</reference>
<evidence type="ECO:0000256" key="2">
    <source>
        <dbReference type="ARBA" id="ARBA00023125"/>
    </source>
</evidence>
<dbReference type="PROSITE" id="PS51077">
    <property type="entry name" value="HTH_ICLR"/>
    <property type="match status" value="1"/>
</dbReference>
<dbReference type="GO" id="GO:0003700">
    <property type="term" value="F:DNA-binding transcription factor activity"/>
    <property type="evidence" value="ECO:0007669"/>
    <property type="project" value="TreeGrafter"/>
</dbReference>
<dbReference type="RefSeq" id="WP_161315215.1">
    <property type="nucleotide sequence ID" value="NZ_WTUW01000002.1"/>
</dbReference>
<dbReference type="InterPro" id="IPR036390">
    <property type="entry name" value="WH_DNA-bd_sf"/>
</dbReference>
<keyword evidence="7" id="KW-1185">Reference proteome</keyword>
<dbReference type="SUPFAM" id="SSF55781">
    <property type="entry name" value="GAF domain-like"/>
    <property type="match status" value="1"/>
</dbReference>
<feature type="domain" description="IclR-ED" evidence="5">
    <location>
        <begin position="74"/>
        <end position="257"/>
    </location>
</feature>
<keyword evidence="3" id="KW-0804">Transcription</keyword>
<dbReference type="PANTHER" id="PTHR30136:SF39">
    <property type="entry name" value="TRANSCRIPTIONAL REGULATORY PROTEIN"/>
    <property type="match status" value="1"/>
</dbReference>
<dbReference type="Proteomes" id="UP000476030">
    <property type="component" value="Unassembled WGS sequence"/>
</dbReference>
<evidence type="ECO:0000259" key="4">
    <source>
        <dbReference type="PROSITE" id="PS51077"/>
    </source>
</evidence>
<proteinExistence type="predicted"/>
<dbReference type="SUPFAM" id="SSF46785">
    <property type="entry name" value="Winged helix' DNA-binding domain"/>
    <property type="match status" value="1"/>
</dbReference>
<dbReference type="Gene3D" id="1.10.10.10">
    <property type="entry name" value="Winged helix-like DNA-binding domain superfamily/Winged helix DNA-binding domain"/>
    <property type="match status" value="1"/>
</dbReference>
<dbReference type="InterPro" id="IPR029016">
    <property type="entry name" value="GAF-like_dom_sf"/>
</dbReference>
<protein>
    <submittedName>
        <fullName evidence="6">Helix-turn-helix domain-containing protein</fullName>
    </submittedName>
</protein>
<dbReference type="SMART" id="SM00346">
    <property type="entry name" value="HTH_ICLR"/>
    <property type="match status" value="1"/>
</dbReference>
<dbReference type="InterPro" id="IPR050707">
    <property type="entry name" value="HTH_MetabolicPath_Reg"/>
</dbReference>
<comment type="caution">
    <text evidence="6">The sequence shown here is derived from an EMBL/GenBank/DDBJ whole genome shotgun (WGS) entry which is preliminary data.</text>
</comment>
<dbReference type="InterPro" id="IPR014757">
    <property type="entry name" value="Tscrpt_reg_IclR_C"/>
</dbReference>
<feature type="domain" description="HTH iclR-type" evidence="4">
    <location>
        <begin position="10"/>
        <end position="73"/>
    </location>
</feature>
<dbReference type="InterPro" id="IPR036388">
    <property type="entry name" value="WH-like_DNA-bd_sf"/>
</dbReference>
<organism evidence="6 7">
    <name type="scientific">Sneathiella litorea</name>
    <dbReference type="NCBI Taxonomy" id="2606216"/>
    <lineage>
        <taxon>Bacteria</taxon>
        <taxon>Pseudomonadati</taxon>
        <taxon>Pseudomonadota</taxon>
        <taxon>Alphaproteobacteria</taxon>
        <taxon>Sneathiellales</taxon>
        <taxon>Sneathiellaceae</taxon>
        <taxon>Sneathiella</taxon>
    </lineage>
</organism>
<evidence type="ECO:0000313" key="7">
    <source>
        <dbReference type="Proteomes" id="UP000476030"/>
    </source>
</evidence>
<accession>A0A6L8W7Y9</accession>
<evidence type="ECO:0000313" key="6">
    <source>
        <dbReference type="EMBL" id="MZR30653.1"/>
    </source>
</evidence>
<keyword evidence="1" id="KW-0805">Transcription regulation</keyword>
<sequence length="282" mass="30655">MNNKNTVEGAQVVARAGQLLKLVARDGGRGARLLDLARAAELPQSTTRRLLKALVEERLLEQSLPGRRYFIGPLAFELGLARHSRPIVTEEFRIMMAGIANQADGAVCLQALVGDDVLCLHRADPDTKPGCNSIRPGDRRPLGGGAGPLAILAKLSNLEIDQTLEKTSSELYFTLESDLRDTYSGITNTRNQGFAVCREMFDRSLTGVGIAFSPQQHPGATLLSISILVDEINEARIETLANLLKRKIKTTNASGFQCLANSDNNFHHNFELHTGPNTGLSN</sequence>
<dbReference type="InterPro" id="IPR005471">
    <property type="entry name" value="Tscrpt_reg_IclR_N"/>
</dbReference>
<dbReference type="Gene3D" id="3.30.450.40">
    <property type="match status" value="1"/>
</dbReference>
<dbReference type="GO" id="GO:0003677">
    <property type="term" value="F:DNA binding"/>
    <property type="evidence" value="ECO:0007669"/>
    <property type="project" value="UniProtKB-KW"/>
</dbReference>